<reference evidence="1 2" key="1">
    <citation type="submission" date="2014-04" db="EMBL/GenBank/DDBJ databases">
        <authorList>
            <consortium name="DOE Joint Genome Institute"/>
            <person name="Kuo A."/>
            <person name="Zuccaro A."/>
            <person name="Kohler A."/>
            <person name="Nagy L.G."/>
            <person name="Floudas D."/>
            <person name="Copeland A."/>
            <person name="Barry K.W."/>
            <person name="Cichocki N."/>
            <person name="Veneault-Fourrey C."/>
            <person name="LaButti K."/>
            <person name="Lindquist E.A."/>
            <person name="Lipzen A."/>
            <person name="Lundell T."/>
            <person name="Morin E."/>
            <person name="Murat C."/>
            <person name="Sun H."/>
            <person name="Tunlid A."/>
            <person name="Henrissat B."/>
            <person name="Grigoriev I.V."/>
            <person name="Hibbett D.S."/>
            <person name="Martin F."/>
            <person name="Nordberg H.P."/>
            <person name="Cantor M.N."/>
            <person name="Hua S.X."/>
        </authorList>
    </citation>
    <scope>NUCLEOTIDE SEQUENCE [LARGE SCALE GENOMIC DNA]</scope>
    <source>
        <strain evidence="1 2">MAFF 305830</strain>
    </source>
</reference>
<evidence type="ECO:0000313" key="2">
    <source>
        <dbReference type="Proteomes" id="UP000054097"/>
    </source>
</evidence>
<sequence>MKEVDLLCEEREEAESEGESKYVYLLLLKVQEIRCQVTVLGVVGALWSPYVVKASPPL</sequence>
<dbReference type="HOGENOM" id="CLU_2980565_0_0_1"/>
<evidence type="ECO:0000313" key="1">
    <source>
        <dbReference type="EMBL" id="KIM30670.1"/>
    </source>
</evidence>
<reference evidence="2" key="2">
    <citation type="submission" date="2015-01" db="EMBL/GenBank/DDBJ databases">
        <title>Evolutionary Origins and Diversification of the Mycorrhizal Mutualists.</title>
        <authorList>
            <consortium name="DOE Joint Genome Institute"/>
            <consortium name="Mycorrhizal Genomics Consortium"/>
            <person name="Kohler A."/>
            <person name="Kuo A."/>
            <person name="Nagy L.G."/>
            <person name="Floudas D."/>
            <person name="Copeland A."/>
            <person name="Barry K.W."/>
            <person name="Cichocki N."/>
            <person name="Veneault-Fourrey C."/>
            <person name="LaButti K."/>
            <person name="Lindquist E.A."/>
            <person name="Lipzen A."/>
            <person name="Lundell T."/>
            <person name="Morin E."/>
            <person name="Murat C."/>
            <person name="Riley R."/>
            <person name="Ohm R."/>
            <person name="Sun H."/>
            <person name="Tunlid A."/>
            <person name="Henrissat B."/>
            <person name="Grigoriev I.V."/>
            <person name="Hibbett D.S."/>
            <person name="Martin F."/>
        </authorList>
    </citation>
    <scope>NUCLEOTIDE SEQUENCE [LARGE SCALE GENOMIC DNA]</scope>
    <source>
        <strain evidence="2">MAFF 305830</strain>
    </source>
</reference>
<keyword evidence="2" id="KW-1185">Reference proteome</keyword>
<organism evidence="1 2">
    <name type="scientific">Serendipita vermifera MAFF 305830</name>
    <dbReference type="NCBI Taxonomy" id="933852"/>
    <lineage>
        <taxon>Eukaryota</taxon>
        <taxon>Fungi</taxon>
        <taxon>Dikarya</taxon>
        <taxon>Basidiomycota</taxon>
        <taxon>Agaricomycotina</taxon>
        <taxon>Agaricomycetes</taxon>
        <taxon>Sebacinales</taxon>
        <taxon>Serendipitaceae</taxon>
        <taxon>Serendipita</taxon>
    </lineage>
</organism>
<dbReference type="AlphaFoldDB" id="A0A0C3B1H9"/>
<dbReference type="EMBL" id="KN824284">
    <property type="protein sequence ID" value="KIM30670.1"/>
    <property type="molecule type" value="Genomic_DNA"/>
</dbReference>
<protein>
    <submittedName>
        <fullName evidence="1">Uncharacterized protein</fullName>
    </submittedName>
</protein>
<gene>
    <name evidence="1" type="ORF">M408DRAFT_289384</name>
</gene>
<name>A0A0C3B1H9_SERVB</name>
<dbReference type="Proteomes" id="UP000054097">
    <property type="component" value="Unassembled WGS sequence"/>
</dbReference>
<proteinExistence type="predicted"/>
<accession>A0A0C3B1H9</accession>